<organism evidence="17 18">
    <name type="scientific">Rhizobium aquaticum</name>
    <dbReference type="NCBI Taxonomy" id="1549636"/>
    <lineage>
        <taxon>Bacteria</taxon>
        <taxon>Pseudomonadati</taxon>
        <taxon>Pseudomonadota</taxon>
        <taxon>Alphaproteobacteria</taxon>
        <taxon>Hyphomicrobiales</taxon>
        <taxon>Rhizobiaceae</taxon>
        <taxon>Rhizobium/Agrobacterium group</taxon>
        <taxon>Rhizobium</taxon>
    </lineage>
</organism>
<proteinExistence type="predicted"/>
<keyword evidence="18" id="KW-1185">Reference proteome</keyword>
<keyword evidence="10 16" id="KW-0812">Transmembrane</keyword>
<evidence type="ECO:0000256" key="7">
    <source>
        <dbReference type="ARBA" id="ARBA00022448"/>
    </source>
</evidence>
<evidence type="ECO:0000256" key="16">
    <source>
        <dbReference type="SAM" id="Phobius"/>
    </source>
</evidence>
<keyword evidence="8" id="KW-0816">Tricarboxylic acid cycle</keyword>
<evidence type="ECO:0000256" key="1">
    <source>
        <dbReference type="ARBA" id="ARBA00001971"/>
    </source>
</evidence>
<evidence type="ECO:0000256" key="11">
    <source>
        <dbReference type="ARBA" id="ARBA00022723"/>
    </source>
</evidence>
<evidence type="ECO:0000256" key="8">
    <source>
        <dbReference type="ARBA" id="ARBA00022532"/>
    </source>
</evidence>
<dbReference type="Pfam" id="PF01127">
    <property type="entry name" value="Sdh_cyt"/>
    <property type="match status" value="1"/>
</dbReference>
<evidence type="ECO:0000256" key="12">
    <source>
        <dbReference type="ARBA" id="ARBA00022982"/>
    </source>
</evidence>
<evidence type="ECO:0000256" key="4">
    <source>
        <dbReference type="ARBA" id="ARBA00005163"/>
    </source>
</evidence>
<comment type="pathway">
    <text evidence="4">Carbohydrate metabolism; tricarboxylic acid cycle.</text>
</comment>
<name>A0ABV2J102_9HYPH</name>
<keyword evidence="13 16" id="KW-1133">Transmembrane helix</keyword>
<protein>
    <recommendedName>
        <fullName evidence="6">Succinate dehydrogenase hydrophobic membrane anchor subunit</fullName>
    </recommendedName>
</protein>
<dbReference type="SUPFAM" id="SSF81343">
    <property type="entry name" value="Fumarate reductase respiratory complex transmembrane subunits"/>
    <property type="match status" value="1"/>
</dbReference>
<feature type="transmembrane region" description="Helical" evidence="16">
    <location>
        <begin position="57"/>
        <end position="77"/>
    </location>
</feature>
<dbReference type="Gene3D" id="1.20.1300.10">
    <property type="entry name" value="Fumarate reductase/succinate dehydrogenase, transmembrane subunit"/>
    <property type="match status" value="1"/>
</dbReference>
<evidence type="ECO:0000256" key="3">
    <source>
        <dbReference type="ARBA" id="ARBA00004141"/>
    </source>
</evidence>
<gene>
    <name evidence="17" type="ORF">ABID16_002769</name>
</gene>
<evidence type="ECO:0000256" key="13">
    <source>
        <dbReference type="ARBA" id="ARBA00022989"/>
    </source>
</evidence>
<evidence type="ECO:0000256" key="9">
    <source>
        <dbReference type="ARBA" id="ARBA00022617"/>
    </source>
</evidence>
<dbReference type="NCBIfam" id="TIGR02968">
    <property type="entry name" value="succ_dehyd_anc"/>
    <property type="match status" value="1"/>
</dbReference>
<evidence type="ECO:0000313" key="17">
    <source>
        <dbReference type="EMBL" id="MET3614432.1"/>
    </source>
</evidence>
<comment type="subunit">
    <text evidence="5">Part of an enzyme complex containing four subunits: a flavoprotein, an iron-sulfur protein, plus two membrane-anchoring proteins, SdhC and SdhD.</text>
</comment>
<keyword evidence="11" id="KW-0479">Metal-binding</keyword>
<keyword evidence="9" id="KW-0349">Heme</keyword>
<comment type="function">
    <text evidence="2">Membrane-anchoring subunit of succinate dehydrogenase (SDH).</text>
</comment>
<dbReference type="InterPro" id="IPR000701">
    <property type="entry name" value="SuccDH_FuR_B_TM-su"/>
</dbReference>
<evidence type="ECO:0000256" key="15">
    <source>
        <dbReference type="ARBA" id="ARBA00023136"/>
    </source>
</evidence>
<dbReference type="CDD" id="cd03495">
    <property type="entry name" value="SQR_TypeC_SdhD_like"/>
    <property type="match status" value="1"/>
</dbReference>
<evidence type="ECO:0000256" key="14">
    <source>
        <dbReference type="ARBA" id="ARBA00023004"/>
    </source>
</evidence>
<evidence type="ECO:0000256" key="10">
    <source>
        <dbReference type="ARBA" id="ARBA00022692"/>
    </source>
</evidence>
<evidence type="ECO:0000256" key="6">
    <source>
        <dbReference type="ARBA" id="ARBA00019425"/>
    </source>
</evidence>
<comment type="caution">
    <text evidence="17">The sequence shown here is derived from an EMBL/GenBank/DDBJ whole genome shotgun (WGS) entry which is preliminary data.</text>
</comment>
<keyword evidence="7" id="KW-0813">Transport</keyword>
<comment type="cofactor">
    <cofactor evidence="1">
        <name>heme</name>
        <dbReference type="ChEBI" id="CHEBI:30413"/>
    </cofactor>
</comment>
<sequence>MNMRTPLKKVRGLGAAHDGTEHFWRQRLTAAANVPLFLFFIGFLIKYNGKPYPEVVAALHNPIVATIMGLMVVSGIVHMKLGMQIIIEDYIHSEWRKVSLLMLNTFFSFLLGALCLFAVLKIGFAG</sequence>
<dbReference type="InterPro" id="IPR034804">
    <property type="entry name" value="SQR/QFR_C/D"/>
</dbReference>
<keyword evidence="12" id="KW-0249">Electron transport</keyword>
<dbReference type="EMBL" id="JBEPMB010000004">
    <property type="protein sequence ID" value="MET3614432.1"/>
    <property type="molecule type" value="Genomic_DNA"/>
</dbReference>
<feature type="transmembrane region" description="Helical" evidence="16">
    <location>
        <begin position="28"/>
        <end position="45"/>
    </location>
</feature>
<evidence type="ECO:0000313" key="18">
    <source>
        <dbReference type="Proteomes" id="UP001549047"/>
    </source>
</evidence>
<keyword evidence="15 16" id="KW-0472">Membrane</keyword>
<feature type="transmembrane region" description="Helical" evidence="16">
    <location>
        <begin position="98"/>
        <end position="120"/>
    </location>
</feature>
<evidence type="ECO:0000256" key="5">
    <source>
        <dbReference type="ARBA" id="ARBA00011558"/>
    </source>
</evidence>
<dbReference type="Proteomes" id="UP001549047">
    <property type="component" value="Unassembled WGS sequence"/>
</dbReference>
<accession>A0ABV2J102</accession>
<dbReference type="RefSeq" id="WP_354556939.1">
    <property type="nucleotide sequence ID" value="NZ_JBEPMB010000004.1"/>
</dbReference>
<keyword evidence="14" id="KW-0408">Iron</keyword>
<reference evidence="17 18" key="1">
    <citation type="submission" date="2024-06" db="EMBL/GenBank/DDBJ databases">
        <title>Genomic Encyclopedia of Type Strains, Phase IV (KMG-IV): sequencing the most valuable type-strain genomes for metagenomic binning, comparative biology and taxonomic classification.</title>
        <authorList>
            <person name="Goeker M."/>
        </authorList>
    </citation>
    <scope>NUCLEOTIDE SEQUENCE [LARGE SCALE GENOMIC DNA]</scope>
    <source>
        <strain evidence="17 18">DSM 29780</strain>
    </source>
</reference>
<evidence type="ECO:0000256" key="2">
    <source>
        <dbReference type="ARBA" id="ARBA00004050"/>
    </source>
</evidence>
<comment type="subcellular location">
    <subcellularLocation>
        <location evidence="3">Membrane</location>
        <topology evidence="3">Multi-pass membrane protein</topology>
    </subcellularLocation>
</comment>
<dbReference type="InterPro" id="IPR014312">
    <property type="entry name" value="Succ_DH_anchor"/>
</dbReference>